<name>A0AAW5KLV3_9FIRM</name>
<dbReference type="Proteomes" id="UP001206236">
    <property type="component" value="Unassembled WGS sequence"/>
</dbReference>
<accession>A0AAW5KLV3</accession>
<proteinExistence type="predicted"/>
<evidence type="ECO:0000313" key="1">
    <source>
        <dbReference type="EMBL" id="MCQ5153495.1"/>
    </source>
</evidence>
<dbReference type="AlphaFoldDB" id="A0AAW5KLV3"/>
<comment type="caution">
    <text evidence="1">The sequence shown here is derived from an EMBL/GenBank/DDBJ whole genome shotgun (WGS) entry which is preliminary data.</text>
</comment>
<sequence length="129" mass="14898">MNHVANSYDIETAISFASLFCPEIIEVDDCIFISEFYNGNIMELRELYKNTKDIEMFVNSWSLQSLVKECDVINSSGDYIEEFAKAIQYFWQLRVNSLFPSRDIVVEIGEEIMGEEGLTVTLYQKGQPK</sequence>
<reference evidence="1" key="1">
    <citation type="submission" date="2022-06" db="EMBL/GenBank/DDBJ databases">
        <title>Isolation of gut microbiota from human fecal samples.</title>
        <authorList>
            <person name="Pamer E.G."/>
            <person name="Barat B."/>
            <person name="Waligurski E."/>
            <person name="Medina S."/>
            <person name="Paddock L."/>
            <person name="Mostad J."/>
        </authorList>
    </citation>
    <scope>NUCLEOTIDE SEQUENCE</scope>
    <source>
        <strain evidence="1">DFI.5.57</strain>
    </source>
</reference>
<evidence type="ECO:0000313" key="2">
    <source>
        <dbReference type="Proteomes" id="UP001206236"/>
    </source>
</evidence>
<organism evidence="1 2">
    <name type="scientific">Ruminococcus bicirculans</name>
    <name type="common">ex Wegman et al. 2014</name>
    <dbReference type="NCBI Taxonomy" id="1160721"/>
    <lineage>
        <taxon>Bacteria</taxon>
        <taxon>Bacillati</taxon>
        <taxon>Bacillota</taxon>
        <taxon>Clostridia</taxon>
        <taxon>Eubacteriales</taxon>
        <taxon>Oscillospiraceae</taxon>
        <taxon>Ruminococcus</taxon>
    </lineage>
</organism>
<protein>
    <submittedName>
        <fullName evidence="1">Uncharacterized protein</fullName>
    </submittedName>
</protein>
<gene>
    <name evidence="1" type="ORF">NE632_09250</name>
</gene>
<dbReference type="EMBL" id="JANGCN010000019">
    <property type="protein sequence ID" value="MCQ5153495.1"/>
    <property type="molecule type" value="Genomic_DNA"/>
</dbReference>